<accession>A0A8T0WWE8</accession>
<keyword evidence="2" id="KW-1185">Reference proteome</keyword>
<sequence>MDPAKVPEGIDPKSACRIEITVNSYFTMRDGRKEYNRGRTINCVVDSEEYSIIDLEKDVANKFRWGSDQQANFWVLTGGHVTSKLASDAQFLDLLRASRVVKLLMIVGRQENNVRG</sequence>
<protein>
    <submittedName>
        <fullName evidence="1">Uncharacterized protein</fullName>
    </submittedName>
</protein>
<reference evidence="1" key="1">
    <citation type="submission" date="2020-05" db="EMBL/GenBank/DDBJ databases">
        <title>WGS assembly of Panicum virgatum.</title>
        <authorList>
            <person name="Lovell J.T."/>
            <person name="Jenkins J."/>
            <person name="Shu S."/>
            <person name="Juenger T.E."/>
            <person name="Schmutz J."/>
        </authorList>
    </citation>
    <scope>NUCLEOTIDE SEQUENCE</scope>
    <source>
        <strain evidence="1">AP13</strain>
    </source>
</reference>
<proteinExistence type="predicted"/>
<dbReference type="Proteomes" id="UP000823388">
    <property type="component" value="Chromosome 1N"/>
</dbReference>
<dbReference type="AlphaFoldDB" id="A0A8T0WWE8"/>
<evidence type="ECO:0000313" key="1">
    <source>
        <dbReference type="EMBL" id="KAG2651118.1"/>
    </source>
</evidence>
<dbReference type="EMBL" id="CM029038">
    <property type="protein sequence ID" value="KAG2651118.1"/>
    <property type="molecule type" value="Genomic_DNA"/>
</dbReference>
<comment type="caution">
    <text evidence="1">The sequence shown here is derived from an EMBL/GenBank/DDBJ whole genome shotgun (WGS) entry which is preliminary data.</text>
</comment>
<gene>
    <name evidence="1" type="ORF">PVAP13_1NG245419</name>
</gene>
<organism evidence="1 2">
    <name type="scientific">Panicum virgatum</name>
    <name type="common">Blackwell switchgrass</name>
    <dbReference type="NCBI Taxonomy" id="38727"/>
    <lineage>
        <taxon>Eukaryota</taxon>
        <taxon>Viridiplantae</taxon>
        <taxon>Streptophyta</taxon>
        <taxon>Embryophyta</taxon>
        <taxon>Tracheophyta</taxon>
        <taxon>Spermatophyta</taxon>
        <taxon>Magnoliopsida</taxon>
        <taxon>Liliopsida</taxon>
        <taxon>Poales</taxon>
        <taxon>Poaceae</taxon>
        <taxon>PACMAD clade</taxon>
        <taxon>Panicoideae</taxon>
        <taxon>Panicodae</taxon>
        <taxon>Paniceae</taxon>
        <taxon>Panicinae</taxon>
        <taxon>Panicum</taxon>
        <taxon>Panicum sect. Hiantes</taxon>
    </lineage>
</organism>
<name>A0A8T0WWE8_PANVG</name>
<evidence type="ECO:0000313" key="2">
    <source>
        <dbReference type="Proteomes" id="UP000823388"/>
    </source>
</evidence>